<evidence type="ECO:0000256" key="1">
    <source>
        <dbReference type="SAM" id="MobiDB-lite"/>
    </source>
</evidence>
<evidence type="ECO:0000313" key="2">
    <source>
        <dbReference type="EMBL" id="VXB74823.1"/>
    </source>
</evidence>
<dbReference type="Proteomes" id="UP000433089">
    <property type="component" value="Unassembled WGS sequence"/>
</dbReference>
<dbReference type="EMBL" id="CABWLH010000009">
    <property type="protein sequence ID" value="VXB74823.1"/>
    <property type="molecule type" value="Genomic_DNA"/>
</dbReference>
<feature type="compositionally biased region" description="Basic and acidic residues" evidence="1">
    <location>
        <begin position="22"/>
        <end position="33"/>
    </location>
</feature>
<proteinExistence type="predicted"/>
<evidence type="ECO:0000313" key="3">
    <source>
        <dbReference type="Proteomes" id="UP000433089"/>
    </source>
</evidence>
<accession>A0A653TCN1</accession>
<organism evidence="2 3">
    <name type="scientific">Bacillus altitudinis</name>
    <dbReference type="NCBI Taxonomy" id="293387"/>
    <lineage>
        <taxon>Bacteria</taxon>
        <taxon>Bacillati</taxon>
        <taxon>Bacillota</taxon>
        <taxon>Bacilli</taxon>
        <taxon>Bacillales</taxon>
        <taxon>Bacillaceae</taxon>
        <taxon>Bacillus</taxon>
    </lineage>
</organism>
<sequence length="61" mass="6984">MKSSSKKQREPKKVTSKSNGSVDKEKQYNEHMNEMTNSHTDLVSFFTHKSDTKGYSLSSNQ</sequence>
<protein>
    <submittedName>
        <fullName evidence="2">Uncharacterized protein</fullName>
    </submittedName>
</protein>
<feature type="region of interest" description="Disordered" evidence="1">
    <location>
        <begin position="1"/>
        <end position="36"/>
    </location>
</feature>
<name>A0A653TCN1_BACAB</name>
<gene>
    <name evidence="2" type="ORF">BACI348_41457</name>
</gene>
<reference evidence="2 3" key="1">
    <citation type="submission" date="2019-10" db="EMBL/GenBank/DDBJ databases">
        <authorList>
            <person name="Karimi E."/>
        </authorList>
    </citation>
    <scope>NUCLEOTIDE SEQUENCE [LARGE SCALE GENOMIC DNA]</scope>
    <source>
        <strain evidence="2">Bacillus sp. 348</strain>
    </source>
</reference>
<dbReference type="AlphaFoldDB" id="A0A653TCN1"/>